<comment type="caution">
    <text evidence="7">The sequence shown here is derived from an EMBL/GenBank/DDBJ whole genome shotgun (WGS) entry which is preliminary data.</text>
</comment>
<dbReference type="Pfam" id="PF00072">
    <property type="entry name" value="Response_reg"/>
    <property type="match status" value="1"/>
</dbReference>
<dbReference type="Proteomes" id="UP000670947">
    <property type="component" value="Unassembled WGS sequence"/>
</dbReference>
<proteinExistence type="predicted"/>
<keyword evidence="2" id="KW-0238">DNA-binding</keyword>
<evidence type="ECO:0000313" key="8">
    <source>
        <dbReference type="Proteomes" id="UP000670947"/>
    </source>
</evidence>
<evidence type="ECO:0000259" key="5">
    <source>
        <dbReference type="PROSITE" id="PS01124"/>
    </source>
</evidence>
<evidence type="ECO:0000256" key="4">
    <source>
        <dbReference type="PROSITE-ProRule" id="PRU00169"/>
    </source>
</evidence>
<dbReference type="EMBL" id="JAGGDJ010000021">
    <property type="protein sequence ID" value="MBO7746666.1"/>
    <property type="molecule type" value="Genomic_DNA"/>
</dbReference>
<sequence length="472" mass="54285">MYKAMLVDDEQWVVANLRSAVDWARFGFEIAGTETHSPTARERIRELRPDVVFVDIRMPEISGLELIKQCREHQPDMLFIVVSGFAEFSYVQKCLNLGAIGYCLKPVEEEELVPLLKKAKDILDERAEKDVPSMLECLMEDTPPGLERFARLLAQAGIEPGRGMRVVAAVDLEGPEPLPPYRHVKLNGRSGRSLYIAEEDAQAPLLEHLRRYEGQYAGIGLSRPVHRAEAVKAAIEEAEMAACQYFIAGRPAVCQAGEPKGYGDFKGLSEALRKRDMSELTKLYEDYAGWFRTGAYRIKHAFFLYNTVLTAILQEQRTDAEQLEDYLLIDYERLIERYENLGELLRDLQRMTTAYLGGLYVQGQGQIRSDAFLAVLRYVNDHYNRNLTLQMLADEFYMNRNYIGQLFIKHVSRSFTDYLAELRIRRACELLRDSNLPVHRVGEEVGYHDAYYFSKIFKKMTGRTPRAYRTNE</sequence>
<protein>
    <submittedName>
        <fullName evidence="7">Response regulator</fullName>
    </submittedName>
</protein>
<dbReference type="SUPFAM" id="SSF52172">
    <property type="entry name" value="CheY-like"/>
    <property type="match status" value="1"/>
</dbReference>
<dbReference type="InterPro" id="IPR009057">
    <property type="entry name" value="Homeodomain-like_sf"/>
</dbReference>
<dbReference type="PANTHER" id="PTHR43280">
    <property type="entry name" value="ARAC-FAMILY TRANSCRIPTIONAL REGULATOR"/>
    <property type="match status" value="1"/>
</dbReference>
<feature type="domain" description="Response regulatory" evidence="6">
    <location>
        <begin position="3"/>
        <end position="120"/>
    </location>
</feature>
<dbReference type="PANTHER" id="PTHR43280:SF28">
    <property type="entry name" value="HTH-TYPE TRANSCRIPTIONAL ACTIVATOR RHAS"/>
    <property type="match status" value="1"/>
</dbReference>
<dbReference type="Pfam" id="PF12833">
    <property type="entry name" value="HTH_18"/>
    <property type="match status" value="1"/>
</dbReference>
<name>A0ABS3WEY2_9BACL</name>
<keyword evidence="4" id="KW-0597">Phosphoprotein</keyword>
<reference evidence="7 8" key="1">
    <citation type="submission" date="2021-03" db="EMBL/GenBank/DDBJ databases">
        <title>Paenibacillus artemisicola MWE-103 whole genome sequence.</title>
        <authorList>
            <person name="Ham Y.J."/>
        </authorList>
    </citation>
    <scope>NUCLEOTIDE SEQUENCE [LARGE SCALE GENOMIC DNA]</scope>
    <source>
        <strain evidence="7 8">MWE-103</strain>
    </source>
</reference>
<evidence type="ECO:0000313" key="7">
    <source>
        <dbReference type="EMBL" id="MBO7746666.1"/>
    </source>
</evidence>
<keyword evidence="1" id="KW-0805">Transcription regulation</keyword>
<gene>
    <name evidence="7" type="ORF">I8J29_20830</name>
</gene>
<feature type="modified residue" description="4-aspartylphosphate" evidence="4">
    <location>
        <position position="55"/>
    </location>
</feature>
<dbReference type="InterPro" id="IPR018062">
    <property type="entry name" value="HTH_AraC-typ_CS"/>
</dbReference>
<dbReference type="InterPro" id="IPR011006">
    <property type="entry name" value="CheY-like_superfamily"/>
</dbReference>
<organism evidence="7 8">
    <name type="scientific">Paenibacillus artemisiicola</name>
    <dbReference type="NCBI Taxonomy" id="1172618"/>
    <lineage>
        <taxon>Bacteria</taxon>
        <taxon>Bacillati</taxon>
        <taxon>Bacillota</taxon>
        <taxon>Bacilli</taxon>
        <taxon>Bacillales</taxon>
        <taxon>Paenibacillaceae</taxon>
        <taxon>Paenibacillus</taxon>
    </lineage>
</organism>
<dbReference type="SMART" id="SM00342">
    <property type="entry name" value="HTH_ARAC"/>
    <property type="match status" value="1"/>
</dbReference>
<dbReference type="SMART" id="SM00448">
    <property type="entry name" value="REC"/>
    <property type="match status" value="1"/>
</dbReference>
<evidence type="ECO:0000256" key="1">
    <source>
        <dbReference type="ARBA" id="ARBA00023015"/>
    </source>
</evidence>
<dbReference type="PROSITE" id="PS50110">
    <property type="entry name" value="RESPONSE_REGULATORY"/>
    <property type="match status" value="1"/>
</dbReference>
<dbReference type="Gene3D" id="1.10.10.60">
    <property type="entry name" value="Homeodomain-like"/>
    <property type="match status" value="2"/>
</dbReference>
<keyword evidence="8" id="KW-1185">Reference proteome</keyword>
<dbReference type="RefSeq" id="WP_208849418.1">
    <property type="nucleotide sequence ID" value="NZ_JAGGDJ010000021.1"/>
</dbReference>
<feature type="domain" description="HTH araC/xylS-type" evidence="5">
    <location>
        <begin position="373"/>
        <end position="471"/>
    </location>
</feature>
<dbReference type="PROSITE" id="PS01124">
    <property type="entry name" value="HTH_ARAC_FAMILY_2"/>
    <property type="match status" value="1"/>
</dbReference>
<evidence type="ECO:0000259" key="6">
    <source>
        <dbReference type="PROSITE" id="PS50110"/>
    </source>
</evidence>
<evidence type="ECO:0000256" key="3">
    <source>
        <dbReference type="ARBA" id="ARBA00023163"/>
    </source>
</evidence>
<dbReference type="SUPFAM" id="SSF46689">
    <property type="entry name" value="Homeodomain-like"/>
    <property type="match status" value="1"/>
</dbReference>
<accession>A0ABS3WEY2</accession>
<keyword evidence="3" id="KW-0804">Transcription</keyword>
<dbReference type="Gene3D" id="3.40.50.2300">
    <property type="match status" value="1"/>
</dbReference>
<dbReference type="CDD" id="cd17536">
    <property type="entry name" value="REC_YesN-like"/>
    <property type="match status" value="1"/>
</dbReference>
<dbReference type="InterPro" id="IPR018060">
    <property type="entry name" value="HTH_AraC"/>
</dbReference>
<dbReference type="PROSITE" id="PS00041">
    <property type="entry name" value="HTH_ARAC_FAMILY_1"/>
    <property type="match status" value="1"/>
</dbReference>
<dbReference type="InterPro" id="IPR001789">
    <property type="entry name" value="Sig_transdc_resp-reg_receiver"/>
</dbReference>
<evidence type="ECO:0000256" key="2">
    <source>
        <dbReference type="ARBA" id="ARBA00023125"/>
    </source>
</evidence>